<dbReference type="PANTHER" id="PTHR47843">
    <property type="entry name" value="BTB DOMAIN-CONTAINING PROTEIN-RELATED"/>
    <property type="match status" value="1"/>
</dbReference>
<dbReference type="PANTHER" id="PTHR47843:SF5">
    <property type="entry name" value="BTB_POZ DOMAIN PROTEIN"/>
    <property type="match status" value="1"/>
</dbReference>
<dbReference type="OrthoDB" id="6359816at2759"/>
<evidence type="ECO:0000256" key="1">
    <source>
        <dbReference type="SAM" id="MobiDB-lite"/>
    </source>
</evidence>
<sequence>MDIDQSDIDEANDALMMSDTDGPTPTPPVPAHSTPASRSTSPTASEQRWDPTPPDSPAPTAAAFDSGYVQRPVQASDVDAAVARLFLSEEYADIRIVVKGGGEGGEGNGDGGNEERVYPAHKNIVCTQCEFFELCCRSGFREAQTNTITITDESPKTIYRLLSYLYLKSYSDQPTSWRDRHNESDHTGQFHHSTYINFSMYRLAQKYGVPGLARHAVEKHFTRLDDVNLLTEHCWAAKLAYETFEGRWDAMRRVHVVHVGDLMSSSGPGRLARDGVSEVGERWGEFAVDVLEWVLWCGKNGGRVGRELMFKDGRGGLTLEFGKRKGRFMTASTRMAAMMMGEVMAEPLEEGIGPYE</sequence>
<accession>A0A3N4HEE1</accession>
<dbReference type="Gene3D" id="3.30.710.10">
    <property type="entry name" value="Potassium Channel Kv1.1, Chain A"/>
    <property type="match status" value="1"/>
</dbReference>
<dbReference type="AlphaFoldDB" id="A0A3N4HEE1"/>
<feature type="region of interest" description="Disordered" evidence="1">
    <location>
        <begin position="1"/>
        <end position="63"/>
    </location>
</feature>
<reference evidence="3 4" key="1">
    <citation type="journal article" date="2018" name="Nat. Ecol. Evol.">
        <title>Pezizomycetes genomes reveal the molecular basis of ectomycorrhizal truffle lifestyle.</title>
        <authorList>
            <person name="Murat C."/>
            <person name="Payen T."/>
            <person name="Noel B."/>
            <person name="Kuo A."/>
            <person name="Morin E."/>
            <person name="Chen J."/>
            <person name="Kohler A."/>
            <person name="Krizsan K."/>
            <person name="Balestrini R."/>
            <person name="Da Silva C."/>
            <person name="Montanini B."/>
            <person name="Hainaut M."/>
            <person name="Levati E."/>
            <person name="Barry K.W."/>
            <person name="Belfiori B."/>
            <person name="Cichocki N."/>
            <person name="Clum A."/>
            <person name="Dockter R.B."/>
            <person name="Fauchery L."/>
            <person name="Guy J."/>
            <person name="Iotti M."/>
            <person name="Le Tacon F."/>
            <person name="Lindquist E.A."/>
            <person name="Lipzen A."/>
            <person name="Malagnac F."/>
            <person name="Mello A."/>
            <person name="Molinier V."/>
            <person name="Miyauchi S."/>
            <person name="Poulain J."/>
            <person name="Riccioni C."/>
            <person name="Rubini A."/>
            <person name="Sitrit Y."/>
            <person name="Splivallo R."/>
            <person name="Traeger S."/>
            <person name="Wang M."/>
            <person name="Zifcakova L."/>
            <person name="Wipf D."/>
            <person name="Zambonelli A."/>
            <person name="Paolocci F."/>
            <person name="Nowrousian M."/>
            <person name="Ottonello S."/>
            <person name="Baldrian P."/>
            <person name="Spatafora J.W."/>
            <person name="Henrissat B."/>
            <person name="Nagy L.G."/>
            <person name="Aury J.M."/>
            <person name="Wincker P."/>
            <person name="Grigoriev I.V."/>
            <person name="Bonfante P."/>
            <person name="Martin F.M."/>
        </authorList>
    </citation>
    <scope>NUCLEOTIDE SEQUENCE [LARGE SCALE GENOMIC DNA]</scope>
    <source>
        <strain evidence="3 4">RN42</strain>
    </source>
</reference>
<dbReference type="InterPro" id="IPR011333">
    <property type="entry name" value="SKP1/BTB/POZ_sf"/>
</dbReference>
<evidence type="ECO:0000313" key="3">
    <source>
        <dbReference type="EMBL" id="RPA71967.1"/>
    </source>
</evidence>
<dbReference type="Proteomes" id="UP000275078">
    <property type="component" value="Unassembled WGS sequence"/>
</dbReference>
<name>A0A3N4HEE1_ASCIM</name>
<dbReference type="EMBL" id="ML119888">
    <property type="protein sequence ID" value="RPA71967.1"/>
    <property type="molecule type" value="Genomic_DNA"/>
</dbReference>
<dbReference type="InterPro" id="IPR000210">
    <property type="entry name" value="BTB/POZ_dom"/>
</dbReference>
<evidence type="ECO:0000259" key="2">
    <source>
        <dbReference type="PROSITE" id="PS50097"/>
    </source>
</evidence>
<proteinExistence type="predicted"/>
<dbReference type="SUPFAM" id="SSF54695">
    <property type="entry name" value="POZ domain"/>
    <property type="match status" value="1"/>
</dbReference>
<feature type="compositionally biased region" description="Low complexity" evidence="1">
    <location>
        <begin position="31"/>
        <end position="45"/>
    </location>
</feature>
<dbReference type="Pfam" id="PF00651">
    <property type="entry name" value="BTB"/>
    <property type="match status" value="1"/>
</dbReference>
<evidence type="ECO:0000313" key="4">
    <source>
        <dbReference type="Proteomes" id="UP000275078"/>
    </source>
</evidence>
<feature type="compositionally biased region" description="Acidic residues" evidence="1">
    <location>
        <begin position="1"/>
        <end position="12"/>
    </location>
</feature>
<gene>
    <name evidence="3" type="ORF">BJ508DRAFT_381801</name>
</gene>
<dbReference type="PROSITE" id="PS50097">
    <property type="entry name" value="BTB"/>
    <property type="match status" value="1"/>
</dbReference>
<dbReference type="STRING" id="1160509.A0A3N4HEE1"/>
<organism evidence="3 4">
    <name type="scientific">Ascobolus immersus RN42</name>
    <dbReference type="NCBI Taxonomy" id="1160509"/>
    <lineage>
        <taxon>Eukaryota</taxon>
        <taxon>Fungi</taxon>
        <taxon>Dikarya</taxon>
        <taxon>Ascomycota</taxon>
        <taxon>Pezizomycotina</taxon>
        <taxon>Pezizomycetes</taxon>
        <taxon>Pezizales</taxon>
        <taxon>Ascobolaceae</taxon>
        <taxon>Ascobolus</taxon>
    </lineage>
</organism>
<dbReference type="CDD" id="cd18186">
    <property type="entry name" value="BTB_POZ_ZBTB_KLHL-like"/>
    <property type="match status" value="1"/>
</dbReference>
<keyword evidence="4" id="KW-1185">Reference proteome</keyword>
<protein>
    <recommendedName>
        <fullName evidence="2">BTB domain-containing protein</fullName>
    </recommendedName>
</protein>
<feature type="domain" description="BTB" evidence="2">
    <location>
        <begin position="92"/>
        <end position="166"/>
    </location>
</feature>